<evidence type="ECO:0000256" key="1">
    <source>
        <dbReference type="ARBA" id="ARBA00022553"/>
    </source>
</evidence>
<keyword evidence="4" id="KW-0949">S-adenosyl-L-methionine</keyword>
<dbReference type="Pfam" id="PF05724">
    <property type="entry name" value="TPMT"/>
    <property type="match status" value="1"/>
</dbReference>
<name>A0AAD5U7M6_9FUNG</name>
<dbReference type="GO" id="GO:0008757">
    <property type="term" value="F:S-adenosylmethionine-dependent methyltransferase activity"/>
    <property type="evidence" value="ECO:0007669"/>
    <property type="project" value="InterPro"/>
</dbReference>
<evidence type="ECO:0000256" key="3">
    <source>
        <dbReference type="ARBA" id="ARBA00022679"/>
    </source>
</evidence>
<evidence type="ECO:0000313" key="5">
    <source>
        <dbReference type="EMBL" id="KAJ3223757.1"/>
    </source>
</evidence>
<dbReference type="PANTHER" id="PTHR32183">
    <property type="match status" value="1"/>
</dbReference>
<keyword evidence="6" id="KW-1185">Reference proteome</keyword>
<dbReference type="InterPro" id="IPR008854">
    <property type="entry name" value="TPMT"/>
</dbReference>
<proteinExistence type="predicted"/>
<gene>
    <name evidence="5" type="ORF">HK099_000713</name>
</gene>
<protein>
    <recommendedName>
        <fullName evidence="7">Thiopurine S-methyltransferase</fullName>
    </recommendedName>
</protein>
<evidence type="ECO:0000256" key="4">
    <source>
        <dbReference type="ARBA" id="ARBA00022691"/>
    </source>
</evidence>
<dbReference type="Gene3D" id="3.40.50.150">
    <property type="entry name" value="Vaccinia Virus protein VP39"/>
    <property type="match status" value="1"/>
</dbReference>
<evidence type="ECO:0000313" key="6">
    <source>
        <dbReference type="Proteomes" id="UP001211065"/>
    </source>
</evidence>
<dbReference type="EMBL" id="JADGJW010000118">
    <property type="protein sequence ID" value="KAJ3223757.1"/>
    <property type="molecule type" value="Genomic_DNA"/>
</dbReference>
<dbReference type="AlphaFoldDB" id="A0AAD5U7M6"/>
<dbReference type="SUPFAM" id="SSF53335">
    <property type="entry name" value="S-adenosyl-L-methionine-dependent methyltransferases"/>
    <property type="match status" value="1"/>
</dbReference>
<reference evidence="5" key="1">
    <citation type="submission" date="2020-05" db="EMBL/GenBank/DDBJ databases">
        <title>Phylogenomic resolution of chytrid fungi.</title>
        <authorList>
            <person name="Stajich J.E."/>
            <person name="Amses K."/>
            <person name="Simmons R."/>
            <person name="Seto K."/>
            <person name="Myers J."/>
            <person name="Bonds A."/>
            <person name="Quandt C.A."/>
            <person name="Barry K."/>
            <person name="Liu P."/>
            <person name="Grigoriev I."/>
            <person name="Longcore J.E."/>
            <person name="James T.Y."/>
        </authorList>
    </citation>
    <scope>NUCLEOTIDE SEQUENCE</scope>
    <source>
        <strain evidence="5">JEL0476</strain>
    </source>
</reference>
<dbReference type="CDD" id="cd02440">
    <property type="entry name" value="AdoMet_MTases"/>
    <property type="match status" value="1"/>
</dbReference>
<keyword evidence="3" id="KW-0808">Transferase</keyword>
<dbReference type="PROSITE" id="PS51585">
    <property type="entry name" value="SAM_MT_TPMT"/>
    <property type="match status" value="1"/>
</dbReference>
<evidence type="ECO:0008006" key="7">
    <source>
        <dbReference type="Google" id="ProtNLM"/>
    </source>
</evidence>
<organism evidence="5 6">
    <name type="scientific">Clydaea vesicula</name>
    <dbReference type="NCBI Taxonomy" id="447962"/>
    <lineage>
        <taxon>Eukaryota</taxon>
        <taxon>Fungi</taxon>
        <taxon>Fungi incertae sedis</taxon>
        <taxon>Chytridiomycota</taxon>
        <taxon>Chytridiomycota incertae sedis</taxon>
        <taxon>Chytridiomycetes</taxon>
        <taxon>Lobulomycetales</taxon>
        <taxon>Lobulomycetaceae</taxon>
        <taxon>Clydaea</taxon>
    </lineage>
</organism>
<keyword evidence="2" id="KW-0489">Methyltransferase</keyword>
<comment type="caution">
    <text evidence="5">The sequence shown here is derived from an EMBL/GenBank/DDBJ whole genome shotgun (WGS) entry which is preliminary data.</text>
</comment>
<evidence type="ECO:0000256" key="2">
    <source>
        <dbReference type="ARBA" id="ARBA00022603"/>
    </source>
</evidence>
<dbReference type="GO" id="GO:0032259">
    <property type="term" value="P:methylation"/>
    <property type="evidence" value="ECO:0007669"/>
    <property type="project" value="UniProtKB-KW"/>
</dbReference>
<accession>A0AAD5U7M6</accession>
<dbReference type="InterPro" id="IPR029063">
    <property type="entry name" value="SAM-dependent_MTases_sf"/>
</dbReference>
<keyword evidence="1" id="KW-0597">Phosphoprotein</keyword>
<dbReference type="Proteomes" id="UP001211065">
    <property type="component" value="Unassembled WGS sequence"/>
</dbReference>
<sequence>MSQKCRELKDTPWDKEKLSAPSLMKLLNTKQYPNFSVPEEGYFLVPGCGSGNDVINIFKAGPKRHSIGLDFSSIAIDQALEKVKNSDIDASNNLGKIDFCSGDFFKFNYFDKTFDFVYDYTFFCALEPSLRTEWGKKMAELISDGGLLVTLMFPIMEFSEDGPPYPVSLEANSIHSYQQVLVENFELVLHEKVVESFPGRQGRENLAVWKRKNRS</sequence>
<dbReference type="PANTHER" id="PTHR32183:SF11">
    <property type="entry name" value="THIOL METHYLTRANSFERASE 2-RELATED"/>
    <property type="match status" value="1"/>
</dbReference>